<feature type="domain" description="DNA polymerase alpha/delta/epsilon subunit B" evidence="3">
    <location>
        <begin position="349"/>
        <end position="484"/>
    </location>
</feature>
<evidence type="ECO:0000256" key="2">
    <source>
        <dbReference type="ARBA" id="ARBA00022705"/>
    </source>
</evidence>
<evidence type="ECO:0000259" key="4">
    <source>
        <dbReference type="Pfam" id="PF18018"/>
    </source>
</evidence>
<evidence type="ECO:0000313" key="5">
    <source>
        <dbReference type="EMBL" id="GIX60847.1"/>
    </source>
</evidence>
<organism evidence="5 6">
    <name type="scientific">Babesia caballi</name>
    <dbReference type="NCBI Taxonomy" id="5871"/>
    <lineage>
        <taxon>Eukaryota</taxon>
        <taxon>Sar</taxon>
        <taxon>Alveolata</taxon>
        <taxon>Apicomplexa</taxon>
        <taxon>Aconoidasida</taxon>
        <taxon>Piroplasmida</taxon>
        <taxon>Babesiidae</taxon>
        <taxon>Babesia</taxon>
    </lineage>
</organism>
<dbReference type="SUPFAM" id="SSF58038">
    <property type="entry name" value="SNARE fusion complex"/>
    <property type="match status" value="1"/>
</dbReference>
<dbReference type="Gene3D" id="2.40.50.430">
    <property type="match status" value="1"/>
</dbReference>
<gene>
    <name evidence="5" type="ORF">BcabD6B2_02820</name>
</gene>
<dbReference type="GeneID" id="94192330"/>
<feature type="domain" description="DNA polymerase delta subunit OB-fold" evidence="4">
    <location>
        <begin position="135"/>
        <end position="274"/>
    </location>
</feature>
<accession>A0AAV4LL92</accession>
<dbReference type="AlphaFoldDB" id="A0AAV4LL92"/>
<keyword evidence="6" id="KW-1185">Reference proteome</keyword>
<protein>
    <submittedName>
        <fullName evidence="5">DNA polymerase delta small subunit</fullName>
    </submittedName>
</protein>
<name>A0AAV4LL92_BABCB</name>
<dbReference type="Gene3D" id="1.20.5.110">
    <property type="match status" value="1"/>
</dbReference>
<dbReference type="Proteomes" id="UP001497744">
    <property type="component" value="Unassembled WGS sequence"/>
</dbReference>
<dbReference type="PANTHER" id="PTHR10416:SF0">
    <property type="entry name" value="DNA POLYMERASE DELTA SUBUNIT 2"/>
    <property type="match status" value="1"/>
</dbReference>
<dbReference type="InterPro" id="IPR024826">
    <property type="entry name" value="DNA_pol_delta/II_ssu"/>
</dbReference>
<comment type="caution">
    <text evidence="5">The sequence shown here is derived from an EMBL/GenBank/DDBJ whole genome shotgun (WGS) entry which is preliminary data.</text>
</comment>
<reference evidence="5 6" key="1">
    <citation type="submission" date="2021-06" db="EMBL/GenBank/DDBJ databases">
        <title>Genome sequence of Babesia caballi.</title>
        <authorList>
            <person name="Yamagishi J."/>
            <person name="Kidaka T."/>
            <person name="Ochi A."/>
        </authorList>
    </citation>
    <scope>NUCLEOTIDE SEQUENCE [LARGE SCALE GENOMIC DNA]</scope>
    <source>
        <strain evidence="5">USDA-D6B2</strain>
    </source>
</reference>
<proteinExistence type="inferred from homology"/>
<evidence type="ECO:0000256" key="1">
    <source>
        <dbReference type="ARBA" id="ARBA00006035"/>
    </source>
</evidence>
<dbReference type="InterPro" id="IPR040663">
    <property type="entry name" value="DNA_pol_D_N"/>
</dbReference>
<dbReference type="Pfam" id="PF04042">
    <property type="entry name" value="DNA_pol_E_B"/>
    <property type="match status" value="1"/>
</dbReference>
<dbReference type="RefSeq" id="XP_067712918.1">
    <property type="nucleotide sequence ID" value="XM_067856817.1"/>
</dbReference>
<sequence>MVSWKHGAGSPAEEVGDRTHLLHQSERLNEAMADLGDSRKMLEETNEIGTNVMSKLLSQREAIIRSTHYAEETGALQRETRSILRAESWSDFYTKAAICRGGKGTRKMGEERSTCTYDNELSKRFRMVGVPYANQYFTLSAEKLESLRPCFRAAIERRWPEAIAESNGDEDDSRRYVHVKAIKDAKARCVIIGALFKDMKLRPSPLEEYSEEVQLKQKLVAKYASEDDRLFIEDQSIRMGIRGTLLNPQKFVTGLIIALKGIINDQGEFDCEDYLLPGPPLSIPLPPSSGEKYLALVSGLGIADVGSSHNALLLLKHFLMGNTPLTNLSSKVARLVVAGNGIGKCDVTSLVDCDVYISQLAATLPVDLMPGDADPSNRNLPQQPIHPCFFEHSKRYGTFQSTTNPHFFSVDGVRFLGTSGQAVKGMCDFSELTELEALELTVKSRCIAPTAPDTLGCHPEAGGFTLAEDSEFPHVIFSGNASQYATAIVGDSGGSPRVICVPSFVEQPSIVLVSLATLEATLVKLA</sequence>
<dbReference type="CDD" id="cd15862">
    <property type="entry name" value="SNARE_Vti1"/>
    <property type="match status" value="1"/>
</dbReference>
<evidence type="ECO:0000313" key="6">
    <source>
        <dbReference type="Proteomes" id="UP001497744"/>
    </source>
</evidence>
<dbReference type="GO" id="GO:0003677">
    <property type="term" value="F:DNA binding"/>
    <property type="evidence" value="ECO:0007669"/>
    <property type="project" value="InterPro"/>
</dbReference>
<dbReference type="Gene3D" id="3.60.21.50">
    <property type="match status" value="1"/>
</dbReference>
<dbReference type="Pfam" id="PF18018">
    <property type="entry name" value="DNA_pol_D_N"/>
    <property type="match status" value="1"/>
</dbReference>
<keyword evidence="2" id="KW-0235">DNA replication</keyword>
<dbReference type="EMBL" id="BPLF01000001">
    <property type="protein sequence ID" value="GIX60847.1"/>
    <property type="molecule type" value="Genomic_DNA"/>
</dbReference>
<dbReference type="InterPro" id="IPR007185">
    <property type="entry name" value="DNA_pol_a/d/e_bsu"/>
</dbReference>
<dbReference type="GO" id="GO:0043625">
    <property type="term" value="C:delta DNA polymerase complex"/>
    <property type="evidence" value="ECO:0007669"/>
    <property type="project" value="TreeGrafter"/>
</dbReference>
<evidence type="ECO:0000259" key="3">
    <source>
        <dbReference type="Pfam" id="PF04042"/>
    </source>
</evidence>
<comment type="similarity">
    <text evidence="1">Belongs to the DNA polymerase delta/II small subunit family.</text>
</comment>
<dbReference type="GO" id="GO:0006271">
    <property type="term" value="P:DNA strand elongation involved in DNA replication"/>
    <property type="evidence" value="ECO:0007669"/>
    <property type="project" value="TreeGrafter"/>
</dbReference>
<dbReference type="PANTHER" id="PTHR10416">
    <property type="entry name" value="DNA POLYMERASE DELTA SUBUNIT 2"/>
    <property type="match status" value="1"/>
</dbReference>